<evidence type="ECO:0000313" key="3">
    <source>
        <dbReference type="Proteomes" id="UP000410492"/>
    </source>
</evidence>
<protein>
    <recommendedName>
        <fullName evidence="4">Invertebrate defensins family profile domain-containing protein</fullName>
    </recommendedName>
</protein>
<organism evidence="2 3">
    <name type="scientific">Callosobruchus maculatus</name>
    <name type="common">Southern cowpea weevil</name>
    <name type="synonym">Pulse bruchid</name>
    <dbReference type="NCBI Taxonomy" id="64391"/>
    <lineage>
        <taxon>Eukaryota</taxon>
        <taxon>Metazoa</taxon>
        <taxon>Ecdysozoa</taxon>
        <taxon>Arthropoda</taxon>
        <taxon>Hexapoda</taxon>
        <taxon>Insecta</taxon>
        <taxon>Pterygota</taxon>
        <taxon>Neoptera</taxon>
        <taxon>Endopterygota</taxon>
        <taxon>Coleoptera</taxon>
        <taxon>Polyphaga</taxon>
        <taxon>Cucujiformia</taxon>
        <taxon>Chrysomeloidea</taxon>
        <taxon>Chrysomelidae</taxon>
        <taxon>Bruchinae</taxon>
        <taxon>Bruchini</taxon>
        <taxon>Callosobruchus</taxon>
    </lineage>
</organism>
<evidence type="ECO:0000256" key="1">
    <source>
        <dbReference type="SAM" id="SignalP"/>
    </source>
</evidence>
<dbReference type="Proteomes" id="UP000410492">
    <property type="component" value="Unassembled WGS sequence"/>
</dbReference>
<reference evidence="2 3" key="1">
    <citation type="submission" date="2019-01" db="EMBL/GenBank/DDBJ databases">
        <authorList>
            <person name="Sayadi A."/>
        </authorList>
    </citation>
    <scope>NUCLEOTIDE SEQUENCE [LARGE SCALE GENOMIC DNA]</scope>
</reference>
<gene>
    <name evidence="2" type="ORF">CALMAC_LOCUS14665</name>
</gene>
<feature type="signal peptide" evidence="1">
    <location>
        <begin position="1"/>
        <end position="18"/>
    </location>
</feature>
<evidence type="ECO:0000313" key="2">
    <source>
        <dbReference type="EMBL" id="VEN55500.1"/>
    </source>
</evidence>
<dbReference type="EMBL" id="CAACVG010010304">
    <property type="protein sequence ID" value="VEN55500.1"/>
    <property type="molecule type" value="Genomic_DNA"/>
</dbReference>
<keyword evidence="3" id="KW-1185">Reference proteome</keyword>
<dbReference type="AlphaFoldDB" id="A0A653D5Q9"/>
<accession>A0A653D5Q9</accession>
<dbReference type="OrthoDB" id="6751853at2759"/>
<keyword evidence="1" id="KW-0732">Signal</keyword>
<evidence type="ECO:0008006" key="4">
    <source>
        <dbReference type="Google" id="ProtNLM"/>
    </source>
</evidence>
<name>A0A653D5Q9_CALMS</name>
<feature type="chain" id="PRO_5025067171" description="Invertebrate defensins family profile domain-containing protein" evidence="1">
    <location>
        <begin position="19"/>
        <end position="86"/>
    </location>
</feature>
<sequence>MKSALVLLIVALIAATSAVPAPGLGGPWLGGVAQGNDQLYNPIPSFVSCVNVRCRMSCLQSGAVSGYCALGTCNCVIPGPRYGPLY</sequence>
<proteinExistence type="predicted"/>